<keyword evidence="3" id="KW-0418">Kinase</keyword>
<dbReference type="GO" id="GO:0004674">
    <property type="term" value="F:protein serine/threonine kinase activity"/>
    <property type="evidence" value="ECO:0007669"/>
    <property type="project" value="TreeGrafter"/>
</dbReference>
<keyword evidence="2" id="KW-0808">Transferase</keyword>
<proteinExistence type="inferred from homology"/>
<dbReference type="PANTHER" id="PTHR37419:SF8">
    <property type="entry name" value="TOXIN YJJJ"/>
    <property type="match status" value="1"/>
</dbReference>
<dbReference type="InterPro" id="IPR012893">
    <property type="entry name" value="HipA-like_C"/>
</dbReference>
<evidence type="ECO:0000259" key="5">
    <source>
        <dbReference type="Pfam" id="PF13657"/>
    </source>
</evidence>
<dbReference type="InterPro" id="IPR052028">
    <property type="entry name" value="HipA_Ser/Thr_kinase"/>
</dbReference>
<dbReference type="Pfam" id="PF07804">
    <property type="entry name" value="HipA_C"/>
    <property type="match status" value="1"/>
</dbReference>
<dbReference type="InterPro" id="IPR017508">
    <property type="entry name" value="HipA_N1"/>
</dbReference>
<dbReference type="KEGG" id="hcz:G9Q37_06215"/>
<evidence type="ECO:0000259" key="4">
    <source>
        <dbReference type="Pfam" id="PF07804"/>
    </source>
</evidence>
<evidence type="ECO:0000313" key="6">
    <source>
        <dbReference type="EMBL" id="QIM51765.1"/>
    </source>
</evidence>
<organism evidence="6 7">
    <name type="scientific">Hydrogenophaga crocea</name>
    <dbReference type="NCBI Taxonomy" id="2716225"/>
    <lineage>
        <taxon>Bacteria</taxon>
        <taxon>Pseudomonadati</taxon>
        <taxon>Pseudomonadota</taxon>
        <taxon>Betaproteobacteria</taxon>
        <taxon>Burkholderiales</taxon>
        <taxon>Comamonadaceae</taxon>
        <taxon>Hydrogenophaga</taxon>
    </lineage>
</organism>
<evidence type="ECO:0000256" key="3">
    <source>
        <dbReference type="ARBA" id="ARBA00022777"/>
    </source>
</evidence>
<evidence type="ECO:0000256" key="2">
    <source>
        <dbReference type="ARBA" id="ARBA00022679"/>
    </source>
</evidence>
<name>A0A6G8IFE8_9BURK</name>
<feature type="domain" description="HipA-like C-terminal" evidence="4">
    <location>
        <begin position="184"/>
        <end position="418"/>
    </location>
</feature>
<dbReference type="Proteomes" id="UP000503162">
    <property type="component" value="Chromosome"/>
</dbReference>
<accession>A0A6G8IFE8</accession>
<evidence type="ECO:0000256" key="1">
    <source>
        <dbReference type="ARBA" id="ARBA00010164"/>
    </source>
</evidence>
<dbReference type="AlphaFoldDB" id="A0A6G8IFE8"/>
<comment type="similarity">
    <text evidence="1">Belongs to the HipA Ser/Thr kinase family.</text>
</comment>
<evidence type="ECO:0000313" key="7">
    <source>
        <dbReference type="Proteomes" id="UP000503162"/>
    </source>
</evidence>
<gene>
    <name evidence="6" type="ORF">G9Q37_06215</name>
</gene>
<dbReference type="PANTHER" id="PTHR37419">
    <property type="entry name" value="SERINE/THREONINE-PROTEIN KINASE TOXIN HIPA"/>
    <property type="match status" value="1"/>
</dbReference>
<sequence>MATTKPRSRSARQSAYRPVQAVEVRAWGKLVGAVALEPTKNYYAFIYDPSWVKRGIELAPLQMPLAQASEPFLFTDLPEETYKRLPALLADALPDDFGNALIDAWMAERGLSKGMVSALDRLAYMGKRGMGALTFGPLRGPPPSKSTAIEMGKLVESARKAVQGDFDGDDHAITALKQIIQVGTSAGGARAKATIAWNPVTEEVRTGQFDIPDGFEAWLLKFDGMGVDHVLGPSKSYGRIEYAYYLMAQDAGIVMSPCRLLRENGRAHFMTKRFDRDGNERLHMQTLCAMGHLDYKQIGTHSYNQLLQTAQALKLGRKAMAQLLRRMVFNVLAVNNDDHTKNFSFLLREGGQWELAPAYDITHAYRADSQWVRQHQMSVNGKFDRITLSDVRVVAERFGLLAELIPAVEDVNRAVRRWVDFADEAQVDPKERDGIALQMAERDRIFDS</sequence>
<keyword evidence="7" id="KW-1185">Reference proteome</keyword>
<dbReference type="Gene3D" id="1.10.1070.20">
    <property type="match status" value="1"/>
</dbReference>
<dbReference type="Pfam" id="PF13657">
    <property type="entry name" value="Couple_hipA"/>
    <property type="match status" value="1"/>
</dbReference>
<feature type="domain" description="HipA N-terminal subdomain 1" evidence="5">
    <location>
        <begin position="23"/>
        <end position="135"/>
    </location>
</feature>
<protein>
    <submittedName>
        <fullName evidence="6">Type II toxin-antitoxin system HipA family toxin</fullName>
    </submittedName>
</protein>
<reference evidence="6 7" key="1">
    <citation type="submission" date="2020-03" db="EMBL/GenBank/DDBJ databases">
        <title>Hydrogenophaga sp. nov. isolated from cyanobacterial mat.</title>
        <authorList>
            <person name="Thorat V."/>
            <person name="Kirdat K."/>
            <person name="Tiwarekar B."/>
            <person name="Costa E.D."/>
            <person name="Yadav A."/>
        </authorList>
    </citation>
    <scope>NUCLEOTIDE SEQUENCE [LARGE SCALE GENOMIC DNA]</scope>
    <source>
        <strain evidence="6 7">BA0156</strain>
    </source>
</reference>
<dbReference type="EMBL" id="CP049989">
    <property type="protein sequence ID" value="QIM51765.1"/>
    <property type="molecule type" value="Genomic_DNA"/>
</dbReference>
<dbReference type="GO" id="GO:0005829">
    <property type="term" value="C:cytosol"/>
    <property type="evidence" value="ECO:0007669"/>
    <property type="project" value="TreeGrafter"/>
</dbReference>
<dbReference type="RefSeq" id="WP_166226077.1">
    <property type="nucleotide sequence ID" value="NZ_CP049989.1"/>
</dbReference>